<keyword evidence="2" id="KW-1185">Reference proteome</keyword>
<evidence type="ECO:0000313" key="1">
    <source>
        <dbReference type="EMBL" id="PNT51696.1"/>
    </source>
</evidence>
<dbReference type="AlphaFoldDB" id="A0A2K2BPI5"/>
<evidence type="ECO:0000313" key="2">
    <source>
        <dbReference type="Proteomes" id="UP000006729"/>
    </source>
</evidence>
<reference evidence="1 2" key="1">
    <citation type="journal article" date="2006" name="Science">
        <title>The genome of black cottonwood, Populus trichocarpa (Torr. &amp; Gray).</title>
        <authorList>
            <person name="Tuskan G.A."/>
            <person name="Difazio S."/>
            <person name="Jansson S."/>
            <person name="Bohlmann J."/>
            <person name="Grigoriev I."/>
            <person name="Hellsten U."/>
            <person name="Putnam N."/>
            <person name="Ralph S."/>
            <person name="Rombauts S."/>
            <person name="Salamov A."/>
            <person name="Schein J."/>
            <person name="Sterck L."/>
            <person name="Aerts A."/>
            <person name="Bhalerao R.R."/>
            <person name="Bhalerao R.P."/>
            <person name="Blaudez D."/>
            <person name="Boerjan W."/>
            <person name="Brun A."/>
            <person name="Brunner A."/>
            <person name="Busov V."/>
            <person name="Campbell M."/>
            <person name="Carlson J."/>
            <person name="Chalot M."/>
            <person name="Chapman J."/>
            <person name="Chen G.L."/>
            <person name="Cooper D."/>
            <person name="Coutinho P.M."/>
            <person name="Couturier J."/>
            <person name="Covert S."/>
            <person name="Cronk Q."/>
            <person name="Cunningham R."/>
            <person name="Davis J."/>
            <person name="Degroeve S."/>
            <person name="Dejardin A."/>
            <person name="Depamphilis C."/>
            <person name="Detter J."/>
            <person name="Dirks B."/>
            <person name="Dubchak I."/>
            <person name="Duplessis S."/>
            <person name="Ehlting J."/>
            <person name="Ellis B."/>
            <person name="Gendler K."/>
            <person name="Goodstein D."/>
            <person name="Gribskov M."/>
            <person name="Grimwood J."/>
            <person name="Groover A."/>
            <person name="Gunter L."/>
            <person name="Hamberger B."/>
            <person name="Heinze B."/>
            <person name="Helariutta Y."/>
            <person name="Henrissat B."/>
            <person name="Holligan D."/>
            <person name="Holt R."/>
            <person name="Huang W."/>
            <person name="Islam-Faridi N."/>
            <person name="Jones S."/>
            <person name="Jones-Rhoades M."/>
            <person name="Jorgensen R."/>
            <person name="Joshi C."/>
            <person name="Kangasjarvi J."/>
            <person name="Karlsson J."/>
            <person name="Kelleher C."/>
            <person name="Kirkpatrick R."/>
            <person name="Kirst M."/>
            <person name="Kohler A."/>
            <person name="Kalluri U."/>
            <person name="Larimer F."/>
            <person name="Leebens-Mack J."/>
            <person name="Leple J.C."/>
            <person name="Locascio P."/>
            <person name="Lou Y."/>
            <person name="Lucas S."/>
            <person name="Martin F."/>
            <person name="Montanini B."/>
            <person name="Napoli C."/>
            <person name="Nelson D.R."/>
            <person name="Nelson C."/>
            <person name="Nieminen K."/>
            <person name="Nilsson O."/>
            <person name="Pereda V."/>
            <person name="Peter G."/>
            <person name="Philippe R."/>
            <person name="Pilate G."/>
            <person name="Poliakov A."/>
            <person name="Razumovskaya J."/>
            <person name="Richardson P."/>
            <person name="Rinaldi C."/>
            <person name="Ritland K."/>
            <person name="Rouze P."/>
            <person name="Ryaboy D."/>
            <person name="Schmutz J."/>
            <person name="Schrader J."/>
            <person name="Segerman B."/>
            <person name="Shin H."/>
            <person name="Siddiqui A."/>
            <person name="Sterky F."/>
            <person name="Terry A."/>
            <person name="Tsai C.J."/>
            <person name="Uberbacher E."/>
            <person name="Unneberg P."/>
            <person name="Vahala J."/>
            <person name="Wall K."/>
            <person name="Wessler S."/>
            <person name="Yang G."/>
            <person name="Yin T."/>
            <person name="Douglas C."/>
            <person name="Marra M."/>
            <person name="Sandberg G."/>
            <person name="Van de Peer Y."/>
            <person name="Rokhsar D."/>
        </authorList>
    </citation>
    <scope>NUCLEOTIDE SEQUENCE [LARGE SCALE GENOMIC DNA]</scope>
    <source>
        <strain evidence="2">cv. Nisqually</strain>
    </source>
</reference>
<dbReference type="EMBL" id="CM009291">
    <property type="protein sequence ID" value="PNT51696.1"/>
    <property type="molecule type" value="Genomic_DNA"/>
</dbReference>
<name>A0A2K2BPI5_POPTR</name>
<protein>
    <submittedName>
        <fullName evidence="1">Uncharacterized protein</fullName>
    </submittedName>
</protein>
<proteinExistence type="predicted"/>
<gene>
    <name evidence="1" type="ORF">POPTR_002G255200</name>
</gene>
<accession>A0A2K2BPI5</accession>
<sequence>MAPSTSHNFIVQDYRCKPTIKYHYGQQPQHRVWKNKGVMYQLFRLSCCLNFLISRTIEIEYLLLILYG</sequence>
<dbReference type="InParanoid" id="A0A2K2BPI5"/>
<dbReference type="Proteomes" id="UP000006729">
    <property type="component" value="Chromosome 2"/>
</dbReference>
<organism evidence="1 2">
    <name type="scientific">Populus trichocarpa</name>
    <name type="common">Western balsam poplar</name>
    <name type="synonym">Populus balsamifera subsp. trichocarpa</name>
    <dbReference type="NCBI Taxonomy" id="3694"/>
    <lineage>
        <taxon>Eukaryota</taxon>
        <taxon>Viridiplantae</taxon>
        <taxon>Streptophyta</taxon>
        <taxon>Embryophyta</taxon>
        <taxon>Tracheophyta</taxon>
        <taxon>Spermatophyta</taxon>
        <taxon>Magnoliopsida</taxon>
        <taxon>eudicotyledons</taxon>
        <taxon>Gunneridae</taxon>
        <taxon>Pentapetalae</taxon>
        <taxon>rosids</taxon>
        <taxon>fabids</taxon>
        <taxon>Malpighiales</taxon>
        <taxon>Salicaceae</taxon>
        <taxon>Saliceae</taxon>
        <taxon>Populus</taxon>
    </lineage>
</organism>